<dbReference type="EMBL" id="JBBJCI010000177">
    <property type="protein sequence ID" value="KAK7241596.1"/>
    <property type="molecule type" value="Genomic_DNA"/>
</dbReference>
<evidence type="ECO:0000256" key="4">
    <source>
        <dbReference type="ARBA" id="ARBA00022927"/>
    </source>
</evidence>
<dbReference type="PANTHER" id="PTHR23137">
    <property type="entry name" value="VESICLE TRANSPORT PROTEIN-RELATED"/>
    <property type="match status" value="1"/>
</dbReference>
<gene>
    <name evidence="9" type="ORF">SO694_00171020</name>
</gene>
<evidence type="ECO:0000256" key="8">
    <source>
        <dbReference type="RuleBase" id="RU363111"/>
    </source>
</evidence>
<sequence length="179" mass="19942">MKAFKSAMGIEEKPKTAAEEMEEACCELCPKLTYKQRIGGYLTCFGLAFVLSIGSWVRLADLIKGNPTPFVVFYTLGNLMGIAGSLFLSGPKAQCKAMWDRTRIVATLFYFTSITMTIFCCYYHGIPDDGRVGIIIMCVFVQWIAMIWYTISFIPFARDYVCMVCGQGSKDCCKKAGGK</sequence>
<feature type="transmembrane region" description="Helical" evidence="8">
    <location>
        <begin position="38"/>
        <end position="59"/>
    </location>
</feature>
<dbReference type="InterPro" id="IPR011691">
    <property type="entry name" value="Vesicle_transpt_SFT2"/>
</dbReference>
<dbReference type="PANTHER" id="PTHR23137:SF6">
    <property type="entry name" value="VESICLE TRANSPORT PROTEIN"/>
    <property type="match status" value="1"/>
</dbReference>
<feature type="transmembrane region" description="Helical" evidence="8">
    <location>
        <begin position="132"/>
        <end position="151"/>
    </location>
</feature>
<evidence type="ECO:0000256" key="1">
    <source>
        <dbReference type="ARBA" id="ARBA00004141"/>
    </source>
</evidence>
<evidence type="ECO:0000256" key="6">
    <source>
        <dbReference type="ARBA" id="ARBA00023136"/>
    </source>
</evidence>
<evidence type="ECO:0000256" key="7">
    <source>
        <dbReference type="ARBA" id="ARBA00025800"/>
    </source>
</evidence>
<proteinExistence type="inferred from homology"/>
<keyword evidence="6 8" id="KW-0472">Membrane</keyword>
<dbReference type="Proteomes" id="UP001363151">
    <property type="component" value="Unassembled WGS sequence"/>
</dbReference>
<evidence type="ECO:0000256" key="2">
    <source>
        <dbReference type="ARBA" id="ARBA00022448"/>
    </source>
</evidence>
<evidence type="ECO:0000256" key="5">
    <source>
        <dbReference type="ARBA" id="ARBA00022989"/>
    </source>
</evidence>
<organism evidence="9 10">
    <name type="scientific">Aureococcus anophagefferens</name>
    <name type="common">Harmful bloom alga</name>
    <dbReference type="NCBI Taxonomy" id="44056"/>
    <lineage>
        <taxon>Eukaryota</taxon>
        <taxon>Sar</taxon>
        <taxon>Stramenopiles</taxon>
        <taxon>Ochrophyta</taxon>
        <taxon>Pelagophyceae</taxon>
        <taxon>Pelagomonadales</taxon>
        <taxon>Pelagomonadaceae</taxon>
        <taxon>Aureococcus</taxon>
    </lineage>
</organism>
<keyword evidence="3 8" id="KW-0812">Transmembrane</keyword>
<keyword evidence="2 8" id="KW-0813">Transport</keyword>
<reference evidence="9 10" key="1">
    <citation type="submission" date="2024-03" db="EMBL/GenBank/DDBJ databases">
        <title>Aureococcus anophagefferens CCMP1851 and Kratosvirus quantuckense: Draft genome of a second virus-susceptible host strain in the model system.</title>
        <authorList>
            <person name="Chase E."/>
            <person name="Truchon A.R."/>
            <person name="Schepens W."/>
            <person name="Wilhelm S.W."/>
        </authorList>
    </citation>
    <scope>NUCLEOTIDE SEQUENCE [LARGE SCALE GENOMIC DNA]</scope>
    <source>
        <strain evidence="9 10">CCMP1851</strain>
    </source>
</reference>
<comment type="caution">
    <text evidence="9">The sequence shown here is derived from an EMBL/GenBank/DDBJ whole genome shotgun (WGS) entry which is preliminary data.</text>
</comment>
<dbReference type="Pfam" id="PF04178">
    <property type="entry name" value="Got1"/>
    <property type="match status" value="1"/>
</dbReference>
<comment type="function">
    <text evidence="8">May be involved in fusion of retrograde transport vesicles derived from an endocytic compartment with the Golgi complex.</text>
</comment>
<evidence type="ECO:0000313" key="9">
    <source>
        <dbReference type="EMBL" id="KAK7241596.1"/>
    </source>
</evidence>
<protein>
    <recommendedName>
        <fullName evidence="8">Vesicle transport protein</fullName>
    </recommendedName>
</protein>
<dbReference type="InterPro" id="IPR007305">
    <property type="entry name" value="Vesicle_transpt_Got1/SFT2"/>
</dbReference>
<feature type="transmembrane region" description="Helical" evidence="8">
    <location>
        <begin position="108"/>
        <end position="126"/>
    </location>
</feature>
<keyword evidence="10" id="KW-1185">Reference proteome</keyword>
<comment type="similarity">
    <text evidence="7 8">Belongs to the SFT2 family.</text>
</comment>
<keyword evidence="4 8" id="KW-0653">Protein transport</keyword>
<evidence type="ECO:0000256" key="3">
    <source>
        <dbReference type="ARBA" id="ARBA00022692"/>
    </source>
</evidence>
<evidence type="ECO:0000313" key="10">
    <source>
        <dbReference type="Proteomes" id="UP001363151"/>
    </source>
</evidence>
<accession>A0ABR1FZF3</accession>
<keyword evidence="5 8" id="KW-1133">Transmembrane helix</keyword>
<name>A0ABR1FZF3_AURAN</name>
<feature type="transmembrane region" description="Helical" evidence="8">
    <location>
        <begin position="71"/>
        <end position="88"/>
    </location>
</feature>
<comment type="subcellular location">
    <subcellularLocation>
        <location evidence="1 8">Membrane</location>
        <topology evidence="1 8">Multi-pass membrane protein</topology>
    </subcellularLocation>
</comment>